<feature type="domain" description="Ionotropic glutamate receptor C-terminal" evidence="12">
    <location>
        <begin position="39"/>
        <end position="283"/>
    </location>
</feature>
<evidence type="ECO:0000256" key="1">
    <source>
        <dbReference type="ARBA" id="ARBA00004141"/>
    </source>
</evidence>
<keyword evidence="6" id="KW-0472">Membrane</keyword>
<evidence type="ECO:0000256" key="6">
    <source>
        <dbReference type="ARBA" id="ARBA00023136"/>
    </source>
</evidence>
<dbReference type="Proteomes" id="UP001221898">
    <property type="component" value="Unassembled WGS sequence"/>
</dbReference>
<sequence length="314" mass="35718">MWTRLGRWKEDKVVMDYGIWPNKRQHHRGGDWRYSSRLHLRVVTLVEHPFVFTREVDEDGQCLAGQLCLDPLTNNTAVLESLFLGLQGLNDTIPIEFKKCCYGYCIDLLEKLAEDMGFDFDLYIVGDGKYGAYKNGRWTGLVGDLLSGAAHLAVTSFSINSARSQVIDFTSPFFSTSLGILRLHRALNSSFSEDKLQTVDKTEKRCNVGKNLQVPWNTSDNSNRRKLPIPEGHQNDLEFTQCKDLPPPQVKRVDPLQATSNGKTDLLGLVQNPIVQELTDLERQIKIIKQELQLAMKKKKELEQYQQANKTTSS</sequence>
<comment type="caution">
    <text evidence="14">The sequence shown here is derived from an EMBL/GenBank/DDBJ whole genome shotgun (WGS) entry which is preliminary data.</text>
</comment>
<dbReference type="SMART" id="SM00079">
    <property type="entry name" value="PBPe"/>
    <property type="match status" value="1"/>
</dbReference>
<keyword evidence="11" id="KW-0175">Coiled coil</keyword>
<keyword evidence="3" id="KW-0812">Transmembrane</keyword>
<evidence type="ECO:0000313" key="15">
    <source>
        <dbReference type="Proteomes" id="UP001221898"/>
    </source>
</evidence>
<evidence type="ECO:0000256" key="11">
    <source>
        <dbReference type="SAM" id="Coils"/>
    </source>
</evidence>
<proteinExistence type="predicted"/>
<dbReference type="GO" id="GO:0016020">
    <property type="term" value="C:membrane"/>
    <property type="evidence" value="ECO:0007669"/>
    <property type="project" value="UniProtKB-SubCell"/>
</dbReference>
<dbReference type="GO" id="GO:0015276">
    <property type="term" value="F:ligand-gated monoatomic ion channel activity"/>
    <property type="evidence" value="ECO:0007669"/>
    <property type="project" value="InterPro"/>
</dbReference>
<protein>
    <recommendedName>
        <fullName evidence="16">Glutamate receptor</fullName>
    </recommendedName>
</protein>
<accession>A0AAD7WME6</accession>
<dbReference type="FunFam" id="3.40.190.10:FF:000066">
    <property type="entry name" value="Glutamate receptor ionotropic, NMDA 3A"/>
    <property type="match status" value="1"/>
</dbReference>
<comment type="subcellular location">
    <subcellularLocation>
        <location evidence="1">Membrane</location>
        <topology evidence="1">Multi-pass membrane protein</topology>
    </subcellularLocation>
</comment>
<dbReference type="AlphaFoldDB" id="A0AAD7WME6"/>
<evidence type="ECO:0000256" key="5">
    <source>
        <dbReference type="ARBA" id="ARBA00023065"/>
    </source>
</evidence>
<evidence type="ECO:0000256" key="10">
    <source>
        <dbReference type="ARBA" id="ARBA00023303"/>
    </source>
</evidence>
<evidence type="ECO:0000259" key="13">
    <source>
        <dbReference type="SMART" id="SM00918"/>
    </source>
</evidence>
<dbReference type="InterPro" id="IPR015683">
    <property type="entry name" value="Ionotropic_Glu_rcpt"/>
</dbReference>
<keyword evidence="15" id="KW-1185">Reference proteome</keyword>
<dbReference type="Gene3D" id="3.40.190.10">
    <property type="entry name" value="Periplasmic binding protein-like II"/>
    <property type="match status" value="1"/>
</dbReference>
<feature type="domain" description="Ionotropic glutamate receptor L-glutamate and glycine-binding" evidence="13">
    <location>
        <begin position="94"/>
        <end position="147"/>
    </location>
</feature>
<keyword evidence="5" id="KW-0406">Ion transport</keyword>
<evidence type="ECO:0000256" key="8">
    <source>
        <dbReference type="ARBA" id="ARBA00023180"/>
    </source>
</evidence>
<dbReference type="InterPro" id="IPR001320">
    <property type="entry name" value="Iontro_rcpt_C"/>
</dbReference>
<dbReference type="PANTHER" id="PTHR18966">
    <property type="entry name" value="IONOTROPIC GLUTAMATE RECEPTOR"/>
    <property type="match status" value="1"/>
</dbReference>
<name>A0AAD7WME6_9TELE</name>
<evidence type="ECO:0000256" key="7">
    <source>
        <dbReference type="ARBA" id="ARBA00023170"/>
    </source>
</evidence>
<feature type="coiled-coil region" evidence="11">
    <location>
        <begin position="278"/>
        <end position="308"/>
    </location>
</feature>
<evidence type="ECO:0008006" key="16">
    <source>
        <dbReference type="Google" id="ProtNLM"/>
    </source>
</evidence>
<dbReference type="EMBL" id="JAINUG010000066">
    <property type="protein sequence ID" value="KAJ8402060.1"/>
    <property type="molecule type" value="Genomic_DNA"/>
</dbReference>
<dbReference type="InterPro" id="IPR019594">
    <property type="entry name" value="Glu/Gly-bd"/>
</dbReference>
<keyword evidence="10" id="KW-0407">Ion channel</keyword>
<keyword evidence="9" id="KW-1071">Ligand-gated ion channel</keyword>
<evidence type="ECO:0000256" key="4">
    <source>
        <dbReference type="ARBA" id="ARBA00022989"/>
    </source>
</evidence>
<evidence type="ECO:0000259" key="12">
    <source>
        <dbReference type="SMART" id="SM00079"/>
    </source>
</evidence>
<dbReference type="Pfam" id="PF10613">
    <property type="entry name" value="Lig_chan-Glu_bd"/>
    <property type="match status" value="1"/>
</dbReference>
<organism evidence="14 15">
    <name type="scientific">Aldrovandia affinis</name>
    <dbReference type="NCBI Taxonomy" id="143900"/>
    <lineage>
        <taxon>Eukaryota</taxon>
        <taxon>Metazoa</taxon>
        <taxon>Chordata</taxon>
        <taxon>Craniata</taxon>
        <taxon>Vertebrata</taxon>
        <taxon>Euteleostomi</taxon>
        <taxon>Actinopterygii</taxon>
        <taxon>Neopterygii</taxon>
        <taxon>Teleostei</taxon>
        <taxon>Notacanthiformes</taxon>
        <taxon>Halosauridae</taxon>
        <taxon>Aldrovandia</taxon>
    </lineage>
</organism>
<gene>
    <name evidence="14" type="ORF">AAFF_G00372950</name>
</gene>
<dbReference type="SMART" id="SM00918">
    <property type="entry name" value="Lig_chan-Glu_bd"/>
    <property type="match status" value="1"/>
</dbReference>
<keyword evidence="2" id="KW-0813">Transport</keyword>
<reference evidence="14" key="1">
    <citation type="journal article" date="2023" name="Science">
        <title>Genome structures resolve the early diversification of teleost fishes.</title>
        <authorList>
            <person name="Parey E."/>
            <person name="Louis A."/>
            <person name="Montfort J."/>
            <person name="Bouchez O."/>
            <person name="Roques C."/>
            <person name="Iampietro C."/>
            <person name="Lluch J."/>
            <person name="Castinel A."/>
            <person name="Donnadieu C."/>
            <person name="Desvignes T."/>
            <person name="Floi Bucao C."/>
            <person name="Jouanno E."/>
            <person name="Wen M."/>
            <person name="Mejri S."/>
            <person name="Dirks R."/>
            <person name="Jansen H."/>
            <person name="Henkel C."/>
            <person name="Chen W.J."/>
            <person name="Zahm M."/>
            <person name="Cabau C."/>
            <person name="Klopp C."/>
            <person name="Thompson A.W."/>
            <person name="Robinson-Rechavi M."/>
            <person name="Braasch I."/>
            <person name="Lecointre G."/>
            <person name="Bobe J."/>
            <person name="Postlethwait J.H."/>
            <person name="Berthelot C."/>
            <person name="Roest Crollius H."/>
            <person name="Guiguen Y."/>
        </authorList>
    </citation>
    <scope>NUCLEOTIDE SEQUENCE</scope>
    <source>
        <strain evidence="14">NC1722</strain>
    </source>
</reference>
<keyword evidence="8" id="KW-0325">Glycoprotein</keyword>
<evidence type="ECO:0000313" key="14">
    <source>
        <dbReference type="EMBL" id="KAJ8402060.1"/>
    </source>
</evidence>
<keyword evidence="4" id="KW-1133">Transmembrane helix</keyword>
<evidence type="ECO:0000256" key="2">
    <source>
        <dbReference type="ARBA" id="ARBA00022448"/>
    </source>
</evidence>
<dbReference type="SUPFAM" id="SSF53850">
    <property type="entry name" value="Periplasmic binding protein-like II"/>
    <property type="match status" value="1"/>
</dbReference>
<keyword evidence="7" id="KW-0675">Receptor</keyword>
<evidence type="ECO:0000256" key="9">
    <source>
        <dbReference type="ARBA" id="ARBA00023286"/>
    </source>
</evidence>
<evidence type="ECO:0000256" key="3">
    <source>
        <dbReference type="ARBA" id="ARBA00022692"/>
    </source>
</evidence>